<reference evidence="2" key="2">
    <citation type="submission" date="2018-08" db="UniProtKB">
        <authorList>
            <consortium name="EnsemblPlants"/>
        </authorList>
    </citation>
    <scope>IDENTIFICATION</scope>
    <source>
        <strain evidence="2">Yugu1</strain>
    </source>
</reference>
<dbReference type="EnsemblPlants" id="KQK97438">
    <property type="protein sequence ID" value="KQK97438"/>
    <property type="gene ID" value="SETIT_012716mg"/>
</dbReference>
<accession>K3YEQ0</accession>
<feature type="compositionally biased region" description="Basic and acidic residues" evidence="1">
    <location>
        <begin position="23"/>
        <end position="48"/>
    </location>
</feature>
<dbReference type="HOGENOM" id="CLU_138314_0_0_1"/>
<dbReference type="OMA" id="VPIARMK"/>
<sequence length="163" mass="17969">HTRTQRHGEEEEANRGLRRGRGKREALQSEQSRVEKDHGRSRQERTRMGEAPCVVVVAPRRAAAHSFRLPRHGRRKVHVVRLGGGGGGPGARAPARRGFRLRRWLRRAVWRLAELCVAALSSGHHPAGAPAACAHPPWTGVEPYFAAPFVPIARMKRAAGAQA</sequence>
<dbReference type="AlphaFoldDB" id="K3YEQ0"/>
<reference evidence="3" key="1">
    <citation type="journal article" date="2012" name="Nat. Biotechnol.">
        <title>Reference genome sequence of the model plant Setaria.</title>
        <authorList>
            <person name="Bennetzen J.L."/>
            <person name="Schmutz J."/>
            <person name="Wang H."/>
            <person name="Percifield R."/>
            <person name="Hawkins J."/>
            <person name="Pontaroli A.C."/>
            <person name="Estep M."/>
            <person name="Feng L."/>
            <person name="Vaughn J.N."/>
            <person name="Grimwood J."/>
            <person name="Jenkins J."/>
            <person name="Barry K."/>
            <person name="Lindquist E."/>
            <person name="Hellsten U."/>
            <person name="Deshpande S."/>
            <person name="Wang X."/>
            <person name="Wu X."/>
            <person name="Mitros T."/>
            <person name="Triplett J."/>
            <person name="Yang X."/>
            <person name="Ye C.Y."/>
            <person name="Mauro-Herrera M."/>
            <person name="Wang L."/>
            <person name="Li P."/>
            <person name="Sharma M."/>
            <person name="Sharma R."/>
            <person name="Ronald P.C."/>
            <person name="Panaud O."/>
            <person name="Kellogg E.A."/>
            <person name="Brutnell T.P."/>
            <person name="Doust A.N."/>
            <person name="Tuskan G.A."/>
            <person name="Rokhsar D."/>
            <person name="Devos K.M."/>
        </authorList>
    </citation>
    <scope>NUCLEOTIDE SEQUENCE [LARGE SCALE GENOMIC DNA]</scope>
    <source>
        <strain evidence="3">cv. Yugu1</strain>
    </source>
</reference>
<dbReference type="Gramene" id="KQK97438">
    <property type="protein sequence ID" value="KQK97438"/>
    <property type="gene ID" value="SETIT_012716mg"/>
</dbReference>
<protein>
    <submittedName>
        <fullName evidence="2">Uncharacterized protein</fullName>
    </submittedName>
</protein>
<name>K3YEQ0_SETIT</name>
<dbReference type="FunCoup" id="K3YEQ0">
    <property type="interactions" value="863"/>
</dbReference>
<dbReference type="PANTHER" id="PTHR34788">
    <property type="entry name" value="F15I1.22"/>
    <property type="match status" value="1"/>
</dbReference>
<organism evidence="2 3">
    <name type="scientific">Setaria italica</name>
    <name type="common">Foxtail millet</name>
    <name type="synonym">Panicum italicum</name>
    <dbReference type="NCBI Taxonomy" id="4555"/>
    <lineage>
        <taxon>Eukaryota</taxon>
        <taxon>Viridiplantae</taxon>
        <taxon>Streptophyta</taxon>
        <taxon>Embryophyta</taxon>
        <taxon>Tracheophyta</taxon>
        <taxon>Spermatophyta</taxon>
        <taxon>Magnoliopsida</taxon>
        <taxon>Liliopsida</taxon>
        <taxon>Poales</taxon>
        <taxon>Poaceae</taxon>
        <taxon>PACMAD clade</taxon>
        <taxon>Panicoideae</taxon>
        <taxon>Panicodae</taxon>
        <taxon>Paniceae</taxon>
        <taxon>Cenchrinae</taxon>
        <taxon>Setaria</taxon>
    </lineage>
</organism>
<feature type="compositionally biased region" description="Basic and acidic residues" evidence="1">
    <location>
        <begin position="1"/>
        <end position="15"/>
    </location>
</feature>
<evidence type="ECO:0000313" key="2">
    <source>
        <dbReference type="EnsemblPlants" id="KQK97438"/>
    </source>
</evidence>
<proteinExistence type="predicted"/>
<feature type="region of interest" description="Disordered" evidence="1">
    <location>
        <begin position="1"/>
        <end position="48"/>
    </location>
</feature>
<evidence type="ECO:0000313" key="3">
    <source>
        <dbReference type="Proteomes" id="UP000004995"/>
    </source>
</evidence>
<keyword evidence="3" id="KW-1185">Reference proteome</keyword>
<evidence type="ECO:0000256" key="1">
    <source>
        <dbReference type="SAM" id="MobiDB-lite"/>
    </source>
</evidence>
<dbReference type="eggNOG" id="ENOG502R3NA">
    <property type="taxonomic scope" value="Eukaryota"/>
</dbReference>
<dbReference type="Proteomes" id="UP000004995">
    <property type="component" value="Unassembled WGS sequence"/>
</dbReference>
<dbReference type="EMBL" id="AGNK02004362">
    <property type="status" value="NOT_ANNOTATED_CDS"/>
    <property type="molecule type" value="Genomic_DNA"/>
</dbReference>
<dbReference type="InParanoid" id="K3YEQ0"/>
<dbReference type="PANTHER" id="PTHR34788:SF7">
    <property type="entry name" value="OS04G0445900 PROTEIN"/>
    <property type="match status" value="1"/>
</dbReference>